<evidence type="ECO:0000313" key="2">
    <source>
        <dbReference type="EMBL" id="GJJ78756.1"/>
    </source>
</evidence>
<evidence type="ECO:0000313" key="3">
    <source>
        <dbReference type="Proteomes" id="UP000827284"/>
    </source>
</evidence>
<dbReference type="OrthoDB" id="529205at2759"/>
<name>A0A9P3HLF9_9FUNG</name>
<comment type="caution">
    <text evidence="2">The sequence shown here is derived from an EMBL/GenBank/DDBJ whole genome shotgun (WGS) entry which is preliminary data.</text>
</comment>
<feature type="region of interest" description="Disordered" evidence="1">
    <location>
        <begin position="151"/>
        <end position="224"/>
    </location>
</feature>
<reference evidence="2" key="1">
    <citation type="submission" date="2021-11" db="EMBL/GenBank/DDBJ databases">
        <authorList>
            <person name="Herlambang A."/>
            <person name="Guo Y."/>
            <person name="Takashima Y."/>
            <person name="Nishizawa T."/>
        </authorList>
    </citation>
    <scope>NUCLEOTIDE SEQUENCE</scope>
    <source>
        <strain evidence="2">E1425</strain>
    </source>
</reference>
<dbReference type="Proteomes" id="UP000827284">
    <property type="component" value="Unassembled WGS sequence"/>
</dbReference>
<protein>
    <submittedName>
        <fullName evidence="2">Uncharacterized protein</fullName>
    </submittedName>
</protein>
<feature type="compositionally biased region" description="Basic and acidic residues" evidence="1">
    <location>
        <begin position="69"/>
        <end position="78"/>
    </location>
</feature>
<feature type="compositionally biased region" description="Basic and acidic residues" evidence="1">
    <location>
        <begin position="210"/>
        <end position="224"/>
    </location>
</feature>
<dbReference type="EMBL" id="BQFW01000015">
    <property type="protein sequence ID" value="GJJ78756.1"/>
    <property type="molecule type" value="Genomic_DNA"/>
</dbReference>
<sequence length="268" mass="29663">MSLYRHSVRRSMNVALANPSTTAHLRPPALSRALSNNAQFNELHQRKKDKTVIKHAPGWKQEDASESEANVKADREPHPRNVEHLQRETVDHLHGDGDTLLTDMKERAQVIGKNIAKASKEYSDKAQGVGDSLTEEGREYLKVAKNEARHLGEMASKQGPDYAQKAKSRAEKMASQEDGQKWAEQIKDQAENAKLSGEGYVDQAVTQAKEMGDKNRSPESKDYAYKVKEDAKHSGDSVMDGVKTGAQKMGALLKETMETAKKAAGLDK</sequence>
<organism evidence="2 3">
    <name type="scientific">Entomortierella parvispora</name>
    <dbReference type="NCBI Taxonomy" id="205924"/>
    <lineage>
        <taxon>Eukaryota</taxon>
        <taxon>Fungi</taxon>
        <taxon>Fungi incertae sedis</taxon>
        <taxon>Mucoromycota</taxon>
        <taxon>Mortierellomycotina</taxon>
        <taxon>Mortierellomycetes</taxon>
        <taxon>Mortierellales</taxon>
        <taxon>Mortierellaceae</taxon>
        <taxon>Entomortierella</taxon>
    </lineage>
</organism>
<dbReference type="AlphaFoldDB" id="A0A9P3HLF9"/>
<keyword evidence="3" id="KW-1185">Reference proteome</keyword>
<gene>
    <name evidence="2" type="ORF">EMPS_11115</name>
</gene>
<feature type="compositionally biased region" description="Basic and acidic residues" evidence="1">
    <location>
        <begin position="168"/>
        <end position="191"/>
    </location>
</feature>
<reference evidence="2" key="2">
    <citation type="journal article" date="2022" name="Microbiol. Resour. Announc.">
        <title>Whole-Genome Sequence of Entomortierella parvispora E1425, a Mucoromycotan Fungus Associated with Burkholderiaceae-Related Endosymbiotic Bacteria.</title>
        <authorList>
            <person name="Herlambang A."/>
            <person name="Guo Y."/>
            <person name="Takashima Y."/>
            <person name="Narisawa K."/>
            <person name="Ohta H."/>
            <person name="Nishizawa T."/>
        </authorList>
    </citation>
    <scope>NUCLEOTIDE SEQUENCE</scope>
    <source>
        <strain evidence="2">E1425</strain>
    </source>
</reference>
<accession>A0A9P3HLF9</accession>
<feature type="region of interest" description="Disordered" evidence="1">
    <location>
        <begin position="48"/>
        <end position="78"/>
    </location>
</feature>
<evidence type="ECO:0000256" key="1">
    <source>
        <dbReference type="SAM" id="MobiDB-lite"/>
    </source>
</evidence>
<proteinExistence type="predicted"/>